<dbReference type="AlphaFoldDB" id="C7B729"/>
<accession>C7B729</accession>
<feature type="domain" description="WAP" evidence="2">
    <location>
        <begin position="80"/>
        <end position="133"/>
    </location>
</feature>
<evidence type="ECO:0000256" key="1">
    <source>
        <dbReference type="SAM" id="SignalP"/>
    </source>
</evidence>
<feature type="chain" id="PRO_5012565017" evidence="1">
    <location>
        <begin position="16"/>
        <end position="139"/>
    </location>
</feature>
<keyword evidence="1" id="KW-0732">Signal</keyword>
<dbReference type="EMBL" id="FJ797418">
    <property type="protein sequence ID" value="ACU25383.1"/>
    <property type="molecule type" value="mRNA"/>
</dbReference>
<evidence type="ECO:0000259" key="2">
    <source>
        <dbReference type="PROSITE" id="PS51390"/>
    </source>
</evidence>
<dbReference type="PROSITE" id="PS51390">
    <property type="entry name" value="WAP"/>
    <property type="match status" value="1"/>
</dbReference>
<gene>
    <name evidence="3" type="primary">PJC2</name>
</gene>
<dbReference type="Gene3D" id="4.10.75.10">
    <property type="entry name" value="Elafin-like"/>
    <property type="match status" value="1"/>
</dbReference>
<name>C7B729_PANJA</name>
<reference evidence="3" key="1">
    <citation type="journal article" date="2009" name="Dev. Comp. Immunol.">
        <title>Characterization of crustin antimicrobial proteins from Japanese spiny lobster Panulirus japonicus.</title>
        <authorList>
            <person name="Pisuttharachai D."/>
            <person name="Fagutao F.F."/>
            <person name="Yasuike M."/>
            <person name="Aono H."/>
            <person name="Yano Y."/>
            <person name="Murakami K."/>
            <person name="Kondo H."/>
            <person name="Aoki T."/>
            <person name="Hirono I."/>
        </authorList>
    </citation>
    <scope>NUCLEOTIDE SEQUENCE</scope>
</reference>
<feature type="signal peptide" evidence="1">
    <location>
        <begin position="1"/>
        <end position="15"/>
    </location>
</feature>
<dbReference type="GO" id="GO:0030414">
    <property type="term" value="F:peptidase inhibitor activity"/>
    <property type="evidence" value="ECO:0007669"/>
    <property type="project" value="InterPro"/>
</dbReference>
<dbReference type="Pfam" id="PF00095">
    <property type="entry name" value="WAP"/>
    <property type="match status" value="1"/>
</dbReference>
<evidence type="ECO:0000313" key="3">
    <source>
        <dbReference type="EMBL" id="ACU25383.1"/>
    </source>
</evidence>
<dbReference type="SMART" id="SM00217">
    <property type="entry name" value="WAP"/>
    <property type="match status" value="1"/>
</dbReference>
<dbReference type="InterPro" id="IPR036645">
    <property type="entry name" value="Elafin-like_sf"/>
</dbReference>
<protein>
    <submittedName>
        <fullName evidence="3">Crustin 2</fullName>
    </submittedName>
</protein>
<sequence length="139" mass="14646">MLKLVLLCVLGLALGQQDGNTRLLGQGLGSVVGGLLGGLQGGFHGGGNIHGQSSSCRYWCRTPRGQYYCCESGSRPPGPVGTKPGRCPIVRFDCPPTRFHGGPQTCSNDYSCAGSDKCCYDTCLGEHVCKPSEYPFGGR</sequence>
<dbReference type="SUPFAM" id="SSF57256">
    <property type="entry name" value="Elafin-like"/>
    <property type="match status" value="1"/>
</dbReference>
<organism evidence="3">
    <name type="scientific">Panulirus japonicus</name>
    <name type="common">Japanese spiny lobster</name>
    <name type="synonym">Palinurus japonicus</name>
    <dbReference type="NCBI Taxonomy" id="6736"/>
    <lineage>
        <taxon>Eukaryota</taxon>
        <taxon>Metazoa</taxon>
        <taxon>Ecdysozoa</taxon>
        <taxon>Arthropoda</taxon>
        <taxon>Crustacea</taxon>
        <taxon>Multicrustacea</taxon>
        <taxon>Malacostraca</taxon>
        <taxon>Eumalacostraca</taxon>
        <taxon>Eucarida</taxon>
        <taxon>Decapoda</taxon>
        <taxon>Pleocyemata</taxon>
        <taxon>Achelata</taxon>
        <taxon>Palinuroidea</taxon>
        <taxon>Palinuridae</taxon>
        <taxon>Panulirus</taxon>
    </lineage>
</organism>
<proteinExistence type="evidence at transcript level"/>
<dbReference type="InterPro" id="IPR008197">
    <property type="entry name" value="WAP_dom"/>
</dbReference>
<dbReference type="GO" id="GO:0005576">
    <property type="term" value="C:extracellular region"/>
    <property type="evidence" value="ECO:0007669"/>
    <property type="project" value="InterPro"/>
</dbReference>